<keyword evidence="2 3" id="KW-0802">TPR repeat</keyword>
<dbReference type="PANTHER" id="PTHR45586">
    <property type="entry name" value="TPR REPEAT-CONTAINING PROTEIN PA4667"/>
    <property type="match status" value="1"/>
</dbReference>
<dbReference type="RefSeq" id="WP_046848893.1">
    <property type="nucleotide sequence ID" value="NZ_VNHT01000014.1"/>
</dbReference>
<feature type="repeat" description="TPR" evidence="3">
    <location>
        <begin position="392"/>
        <end position="425"/>
    </location>
</feature>
<organism evidence="5 7">
    <name type="scientific">Nitrosomonas communis</name>
    <dbReference type="NCBI Taxonomy" id="44574"/>
    <lineage>
        <taxon>Bacteria</taxon>
        <taxon>Pseudomonadati</taxon>
        <taxon>Pseudomonadota</taxon>
        <taxon>Betaproteobacteria</taxon>
        <taxon>Nitrosomonadales</taxon>
        <taxon>Nitrosomonadaceae</taxon>
        <taxon>Nitrosomonas</taxon>
    </lineage>
</organism>
<sequence length="1123" mass="129003">MSTLVIFTSHAADPALSQNKQDYYLDKIVIERSERYLEPVIRKFRSFPHLDKAYRLMDENKYPESKIEFQKFFEIDPLDIKARMAYAIMLYKIKEYQEVIQQASLALKQIGYSVPFLLYRALAHNASGNNEQALKDFNLIIVSNDVLEEDKLFALEMSLIILLEQKAYRQSLVFFDQYPAQKKDFNYFMRYAIAKEGLGKYDLAREMLDKALLHSKTKNESIKVYLALGNIYQKSKRPDLAESAYQAALAIDKSNPEILRSLAYLYYDLGHLDKAIDMMNVLLKQRYHDDDQEFLANLFFANQNYLSAARSYETLLLKQTQDSGLYRTYMLIGHAYSNAKQYDMAAKAFQHAAEINQSSEVMQSLANALENKGDVVKAIKVYRDWLNKEKSPEAYIKLSNLYISSGDMNNALRSLELALQSGASKEQQKMVYRSQGELLYQQKKYAQAKIAFQKAVKIDSADLGLAAKIDSADLELMNSSAITSLKTGHLDEASDTLKKSLKIKESVHTLFMLAEVEKNLGKWEKSAEIYRHLIQLNNLNSKQKSDALTNLGLLYLDQGQEQPALDYLKAAASMDEQNWVSNRILGNAYAHFDRWDEAFVQYRSALSKQNNLENLLNFAQANGKLNKNDIATDYFQRAMEQADKDGVNSEEKKTILDTFGYFLANQKEYEQAAERWRRSLRIKDDPVIRMRLAMLLSSEFDDDQSLSELESIDRNSLSVELNAERYDFIAQQYAKRKQFSTAISAQIKALDFIKTAERHYRLGNYFQSNKQNKEALEQFKLAVDKDPDNKFFVAALGYAYSNNEQPDQSIQMLENVVEKDPENLGLNKDLAYLSLRNSDNEASKYWFKQAIDVRTEQLGSNQLDVINKDSEFASLRREVRELEDNFNFTVYSGYRQNNNTVNPTGAPGILGGVIPSQGGVELNYRPPVIGLRDGRTFTLFSRLLWSMEPDSFKVDSETFQSTVGIRYKPFKTHNFNLSVEKLIKIGDSSQNNWLIRGMYGWTNGFDINFGKKYWNYTTLFGDLGYFVKSPDILSFFGEARQGISYNLWNNIVLTPHAVIDGRIQTKDQSNLSYLEAGGGLSLKYYFNQTRYSAPKSYIEFLFQYKAGIVNIESGFNAIGIFRY</sequence>
<reference evidence="7" key="1">
    <citation type="submission" date="2015-05" db="EMBL/GenBank/DDBJ databases">
        <title>Draft genome of Nitrosomonas communis strain Nm2.</title>
        <authorList>
            <person name="Kozlowski J.A."/>
            <person name="Kits K.D."/>
            <person name="Stein L.Y."/>
        </authorList>
    </citation>
    <scope>NUCLEOTIDE SEQUENCE [LARGE SCALE GENOMIC DNA]</scope>
    <source>
        <strain evidence="7">Nm2</strain>
    </source>
</reference>
<evidence type="ECO:0000313" key="5">
    <source>
        <dbReference type="EMBL" id="AKH36790.1"/>
    </source>
</evidence>
<accession>A0A0F7K998</accession>
<evidence type="ECO:0000313" key="8">
    <source>
        <dbReference type="Proteomes" id="UP000324176"/>
    </source>
</evidence>
<dbReference type="Proteomes" id="UP000034156">
    <property type="component" value="Chromosome"/>
</dbReference>
<feature type="repeat" description="TPR" evidence="3">
    <location>
        <begin position="756"/>
        <end position="789"/>
    </location>
</feature>
<evidence type="ECO:0000256" key="3">
    <source>
        <dbReference type="PROSITE-ProRule" id="PRU00339"/>
    </source>
</evidence>
<dbReference type="PROSITE" id="PS50005">
    <property type="entry name" value="TPR"/>
    <property type="match status" value="6"/>
</dbReference>
<dbReference type="InterPro" id="IPR019734">
    <property type="entry name" value="TPR_rpt"/>
</dbReference>
<dbReference type="AlphaFoldDB" id="A0A0F7K998"/>
<dbReference type="InterPro" id="IPR025137">
    <property type="entry name" value="NfrA_C"/>
</dbReference>
<dbReference type="Proteomes" id="UP000324176">
    <property type="component" value="Unassembled WGS sequence"/>
</dbReference>
<dbReference type="Pfam" id="PF13283">
    <property type="entry name" value="NfrA_C"/>
    <property type="match status" value="1"/>
</dbReference>
<dbReference type="InterPro" id="IPR011990">
    <property type="entry name" value="TPR-like_helical_dom_sf"/>
</dbReference>
<feature type="repeat" description="TPR" evidence="3">
    <location>
        <begin position="326"/>
        <end position="359"/>
    </location>
</feature>
<keyword evidence="7" id="KW-1185">Reference proteome</keyword>
<proteinExistence type="predicted"/>
<dbReference type="SUPFAM" id="SSF48452">
    <property type="entry name" value="TPR-like"/>
    <property type="match status" value="3"/>
</dbReference>
<dbReference type="PANTHER" id="PTHR45586:SF1">
    <property type="entry name" value="LIPOPOLYSACCHARIDE ASSEMBLY PROTEIN B"/>
    <property type="match status" value="1"/>
</dbReference>
<evidence type="ECO:0000313" key="7">
    <source>
        <dbReference type="Proteomes" id="UP000034156"/>
    </source>
</evidence>
<dbReference type="SMART" id="SM00028">
    <property type="entry name" value="TPR"/>
    <property type="match status" value="14"/>
</dbReference>
<dbReference type="Gene3D" id="1.25.40.10">
    <property type="entry name" value="Tetratricopeptide repeat domain"/>
    <property type="match status" value="7"/>
</dbReference>
<dbReference type="KEGG" id="nco:AAW31_01550"/>
<dbReference type="Pfam" id="PF13424">
    <property type="entry name" value="TPR_12"/>
    <property type="match status" value="1"/>
</dbReference>
<feature type="repeat" description="TPR" evidence="3">
    <location>
        <begin position="545"/>
        <end position="578"/>
    </location>
</feature>
<dbReference type="PATRIC" id="fig|44574.3.peg.358"/>
<dbReference type="EMBL" id="CP011451">
    <property type="protein sequence ID" value="AKH36790.1"/>
    <property type="molecule type" value="Genomic_DNA"/>
</dbReference>
<keyword evidence="1" id="KW-0677">Repeat</keyword>
<evidence type="ECO:0000259" key="4">
    <source>
        <dbReference type="Pfam" id="PF13283"/>
    </source>
</evidence>
<dbReference type="Pfam" id="PF13181">
    <property type="entry name" value="TPR_8"/>
    <property type="match status" value="4"/>
</dbReference>
<dbReference type="InterPro" id="IPR051012">
    <property type="entry name" value="CellSynth/LPSAsmb/PSIAsmb"/>
</dbReference>
<protein>
    <submittedName>
        <fullName evidence="6">Tfp pilus assembly protein PilF</fullName>
    </submittedName>
</protein>
<evidence type="ECO:0000256" key="1">
    <source>
        <dbReference type="ARBA" id="ARBA00022737"/>
    </source>
</evidence>
<name>A0A0F7K998_9PROT</name>
<feature type="domain" description="Bacteriophage N4 adsorption protein A C-terminal" evidence="4">
    <location>
        <begin position="956"/>
        <end position="1110"/>
    </location>
</feature>
<reference evidence="6 8" key="3">
    <citation type="submission" date="2019-07" db="EMBL/GenBank/DDBJ databases">
        <title>Active sludge and wastewater microbial communities from Klosterneuburg, Austria.</title>
        <authorList>
            <person name="Wagner M."/>
        </authorList>
    </citation>
    <scope>NUCLEOTIDE SEQUENCE [LARGE SCALE GENOMIC DNA]</scope>
    <source>
        <strain evidence="6 8">Nm2</strain>
    </source>
</reference>
<feature type="repeat" description="TPR" evidence="3">
    <location>
        <begin position="429"/>
        <end position="462"/>
    </location>
</feature>
<dbReference type="EMBL" id="VNHT01000014">
    <property type="protein sequence ID" value="TYP90174.1"/>
    <property type="molecule type" value="Genomic_DNA"/>
</dbReference>
<evidence type="ECO:0000256" key="2">
    <source>
        <dbReference type="ARBA" id="ARBA00022803"/>
    </source>
</evidence>
<feature type="repeat" description="TPR" evidence="3">
    <location>
        <begin position="222"/>
        <end position="255"/>
    </location>
</feature>
<reference evidence="5 7" key="2">
    <citation type="journal article" date="2016" name="Genome Announc.">
        <title>Genome Sequence of Nitrosomonas communis Strain Nm2, a Mesophilic Ammonia-Oxidizing Bacterium Isolated from Mediterranean Soil.</title>
        <authorList>
            <person name="Kozlowski J.A."/>
            <person name="Kits K.D."/>
            <person name="Stein L.Y."/>
        </authorList>
    </citation>
    <scope>NUCLEOTIDE SEQUENCE [LARGE SCALE GENOMIC DNA]</scope>
    <source>
        <strain evidence="5 7">Nm2</strain>
    </source>
</reference>
<gene>
    <name evidence="5" type="ORF">AAW31_01550</name>
    <name evidence="6" type="ORF">BCL69_10143</name>
</gene>
<evidence type="ECO:0000313" key="6">
    <source>
        <dbReference type="EMBL" id="TYP90174.1"/>
    </source>
</evidence>